<evidence type="ECO:0000313" key="4">
    <source>
        <dbReference type="Proteomes" id="UP001443914"/>
    </source>
</evidence>
<reference evidence="3" key="1">
    <citation type="submission" date="2024-03" db="EMBL/GenBank/DDBJ databases">
        <title>WGS assembly of Saponaria officinalis var. Norfolk2.</title>
        <authorList>
            <person name="Jenkins J."/>
            <person name="Shu S."/>
            <person name="Grimwood J."/>
            <person name="Barry K."/>
            <person name="Goodstein D."/>
            <person name="Schmutz J."/>
            <person name="Leebens-Mack J."/>
            <person name="Osbourn A."/>
        </authorList>
    </citation>
    <scope>NUCLEOTIDE SEQUENCE [LARGE SCALE GENOMIC DNA]</scope>
    <source>
        <strain evidence="3">JIC</strain>
    </source>
</reference>
<evidence type="ECO:0008006" key="5">
    <source>
        <dbReference type="Google" id="ProtNLM"/>
    </source>
</evidence>
<accession>A0AAW1I1B0</accession>
<feature type="region of interest" description="Disordered" evidence="1">
    <location>
        <begin position="1"/>
        <end position="63"/>
    </location>
</feature>
<proteinExistence type="predicted"/>
<evidence type="ECO:0000256" key="1">
    <source>
        <dbReference type="SAM" id="MobiDB-lite"/>
    </source>
</evidence>
<keyword evidence="2" id="KW-0472">Membrane</keyword>
<dbReference type="AlphaFoldDB" id="A0AAW1I1B0"/>
<comment type="caution">
    <text evidence="3">The sequence shown here is derived from an EMBL/GenBank/DDBJ whole genome shotgun (WGS) entry which is preliminary data.</text>
</comment>
<feature type="transmembrane region" description="Helical" evidence="2">
    <location>
        <begin position="71"/>
        <end position="90"/>
    </location>
</feature>
<keyword evidence="4" id="KW-1185">Reference proteome</keyword>
<organism evidence="3 4">
    <name type="scientific">Saponaria officinalis</name>
    <name type="common">Common soapwort</name>
    <name type="synonym">Lychnis saponaria</name>
    <dbReference type="NCBI Taxonomy" id="3572"/>
    <lineage>
        <taxon>Eukaryota</taxon>
        <taxon>Viridiplantae</taxon>
        <taxon>Streptophyta</taxon>
        <taxon>Embryophyta</taxon>
        <taxon>Tracheophyta</taxon>
        <taxon>Spermatophyta</taxon>
        <taxon>Magnoliopsida</taxon>
        <taxon>eudicotyledons</taxon>
        <taxon>Gunneridae</taxon>
        <taxon>Pentapetalae</taxon>
        <taxon>Caryophyllales</taxon>
        <taxon>Caryophyllaceae</taxon>
        <taxon>Caryophylleae</taxon>
        <taxon>Saponaria</taxon>
    </lineage>
</organism>
<protein>
    <recommendedName>
        <fullName evidence="5">Transmembrane protein</fullName>
    </recommendedName>
</protein>
<keyword evidence="2" id="KW-1133">Transmembrane helix</keyword>
<keyword evidence="2" id="KW-0812">Transmembrane</keyword>
<gene>
    <name evidence="3" type="ORF">RND81_10G103600</name>
</gene>
<dbReference type="EMBL" id="JBDFQZ010000010">
    <property type="protein sequence ID" value="KAK9682880.1"/>
    <property type="molecule type" value="Genomic_DNA"/>
</dbReference>
<name>A0AAW1I1B0_SAPOF</name>
<sequence length="120" mass="12622">MSWGGGDSSGPGVKLDRKPDPGGDPSWKTNADTHKMSPDQVKVAGVESSRRPPGHNPGEVLHQRGRLPFKVPTMALAGVAIVGLIGYGVFYSKKKADVDAVDAARVDTSSTTTPENTPKK</sequence>
<dbReference type="Proteomes" id="UP001443914">
    <property type="component" value="Unassembled WGS sequence"/>
</dbReference>
<evidence type="ECO:0000313" key="3">
    <source>
        <dbReference type="EMBL" id="KAK9682880.1"/>
    </source>
</evidence>
<evidence type="ECO:0000256" key="2">
    <source>
        <dbReference type="SAM" id="Phobius"/>
    </source>
</evidence>